<dbReference type="RefSeq" id="WP_380541261.1">
    <property type="nucleotide sequence ID" value="NZ_JBHFAB010000025.1"/>
</dbReference>
<comment type="caution">
    <text evidence="3">The sequence shown here is derived from an EMBL/GenBank/DDBJ whole genome shotgun (WGS) entry which is preliminary data.</text>
</comment>
<evidence type="ECO:0000313" key="4">
    <source>
        <dbReference type="Proteomes" id="UP001592531"/>
    </source>
</evidence>
<name>A0ABV6W2R7_9ACTN</name>
<dbReference type="Proteomes" id="UP001592531">
    <property type="component" value="Unassembled WGS sequence"/>
</dbReference>
<feature type="transmembrane region" description="Helical" evidence="2">
    <location>
        <begin position="148"/>
        <end position="169"/>
    </location>
</feature>
<gene>
    <name evidence="3" type="ORF">ACEZDE_27170</name>
</gene>
<dbReference type="EMBL" id="JBHFAB010000025">
    <property type="protein sequence ID" value="MFC1420297.1"/>
    <property type="molecule type" value="Genomic_DNA"/>
</dbReference>
<keyword evidence="4" id="KW-1185">Reference proteome</keyword>
<feature type="transmembrane region" description="Helical" evidence="2">
    <location>
        <begin position="55"/>
        <end position="75"/>
    </location>
</feature>
<feature type="transmembrane region" description="Helical" evidence="2">
    <location>
        <begin position="113"/>
        <end position="133"/>
    </location>
</feature>
<sequence length="261" mass="28536">MTDDQNTPPPDESAGPAGPPGPVAPGLPPGGRWTEQLRRFEPPAWRRRTRGERRWSVTLALLVAVCVQLALPVQLTISPHWLLPALELLLMASLLVADPHLRLERHTPQVRTLGLLLAGAVSVANGGSAVLLVRDLMLRGDTAVTAKGLLVAGAGVWLTNIIAFSLWYWEWDRGGPAVRAMGTRDYPDLLFPQMQQQGLAPADWEPQYPDYLYVAFTNATAFSPTDTMPLSRWAKLLMTMQSVVSLVTLALVIARAVNVLQ</sequence>
<feature type="transmembrane region" description="Helical" evidence="2">
    <location>
        <begin position="236"/>
        <end position="257"/>
    </location>
</feature>
<accession>A0ABV6W2R7</accession>
<evidence type="ECO:0000256" key="2">
    <source>
        <dbReference type="SAM" id="Phobius"/>
    </source>
</evidence>
<keyword evidence="2" id="KW-1133">Transmembrane helix</keyword>
<reference evidence="3 4" key="1">
    <citation type="submission" date="2024-09" db="EMBL/GenBank/DDBJ databases">
        <authorList>
            <person name="Lee S.D."/>
        </authorList>
    </citation>
    <scope>NUCLEOTIDE SEQUENCE [LARGE SCALE GENOMIC DNA]</scope>
    <source>
        <strain evidence="3 4">N8-3</strain>
    </source>
</reference>
<evidence type="ECO:0000313" key="3">
    <source>
        <dbReference type="EMBL" id="MFC1420297.1"/>
    </source>
</evidence>
<evidence type="ECO:0000256" key="1">
    <source>
        <dbReference type="SAM" id="MobiDB-lite"/>
    </source>
</evidence>
<keyword evidence="2" id="KW-0812">Transmembrane</keyword>
<feature type="compositionally biased region" description="Pro residues" evidence="1">
    <location>
        <begin position="7"/>
        <end position="28"/>
    </location>
</feature>
<feature type="region of interest" description="Disordered" evidence="1">
    <location>
        <begin position="1"/>
        <end position="34"/>
    </location>
</feature>
<evidence type="ECO:0008006" key="5">
    <source>
        <dbReference type="Google" id="ProtNLM"/>
    </source>
</evidence>
<organism evidence="3 4">
    <name type="scientific">Streptacidiphilus cavernicola</name>
    <dbReference type="NCBI Taxonomy" id="3342716"/>
    <lineage>
        <taxon>Bacteria</taxon>
        <taxon>Bacillati</taxon>
        <taxon>Actinomycetota</taxon>
        <taxon>Actinomycetes</taxon>
        <taxon>Kitasatosporales</taxon>
        <taxon>Streptomycetaceae</taxon>
        <taxon>Streptacidiphilus</taxon>
    </lineage>
</organism>
<dbReference type="SUPFAM" id="SSF81324">
    <property type="entry name" value="Voltage-gated potassium channels"/>
    <property type="match status" value="1"/>
</dbReference>
<keyword evidence="2" id="KW-0472">Membrane</keyword>
<proteinExistence type="predicted"/>
<protein>
    <recommendedName>
        <fullName evidence="5">DUF1345 domain-containing protein</fullName>
    </recommendedName>
</protein>